<dbReference type="HOGENOM" id="CLU_3392300_0_0_1"/>
<dbReference type="Proteomes" id="UP000000560">
    <property type="component" value="Chromosome VIII"/>
</dbReference>
<dbReference type="GeneID" id="74896882"/>
<protein>
    <submittedName>
        <fullName evidence="1">Uncharacterized protein</fullName>
    </submittedName>
</protein>
<dbReference type="EMBL" id="BN001308">
    <property type="protein sequence ID" value="CBF89279.1"/>
    <property type="molecule type" value="Genomic_DNA"/>
</dbReference>
<reference evidence="2" key="2">
    <citation type="journal article" date="2009" name="Fungal Genet. Biol.">
        <title>The 2008 update of the Aspergillus nidulans genome annotation: a community effort.</title>
        <authorList>
            <person name="Wortman J.R."/>
            <person name="Gilsenan J.M."/>
            <person name="Joardar V."/>
            <person name="Deegan J."/>
            <person name="Clutterbuck J."/>
            <person name="Andersen M.R."/>
            <person name="Archer D."/>
            <person name="Bencina M."/>
            <person name="Braus G."/>
            <person name="Coutinho P."/>
            <person name="von Dohren H."/>
            <person name="Doonan J."/>
            <person name="Driessen A.J."/>
            <person name="Durek P."/>
            <person name="Espeso E."/>
            <person name="Fekete E."/>
            <person name="Flipphi M."/>
            <person name="Estrada C.G."/>
            <person name="Geysens S."/>
            <person name="Goldman G."/>
            <person name="de Groot P.W."/>
            <person name="Hansen K."/>
            <person name="Harris S.D."/>
            <person name="Heinekamp T."/>
            <person name="Helmstaedt K."/>
            <person name="Henrissat B."/>
            <person name="Hofmann G."/>
            <person name="Homan T."/>
            <person name="Horio T."/>
            <person name="Horiuchi H."/>
            <person name="James S."/>
            <person name="Jones M."/>
            <person name="Karaffa L."/>
            <person name="Karanyi Z."/>
            <person name="Kato M."/>
            <person name="Keller N."/>
            <person name="Kelly D.E."/>
            <person name="Kiel J.A."/>
            <person name="Kim J.M."/>
            <person name="van der Klei I.J."/>
            <person name="Klis F.M."/>
            <person name="Kovalchuk A."/>
            <person name="Krasevec N."/>
            <person name="Kubicek C.P."/>
            <person name="Liu B."/>
            <person name="Maccabe A."/>
            <person name="Meyer V."/>
            <person name="Mirabito P."/>
            <person name="Miskei M."/>
            <person name="Mos M."/>
            <person name="Mullins J."/>
            <person name="Nelson D.R."/>
            <person name="Nielsen J."/>
            <person name="Oakley B.R."/>
            <person name="Osmani S.A."/>
            <person name="Pakula T."/>
            <person name="Paszewski A."/>
            <person name="Paulsen I."/>
            <person name="Pilsyk S."/>
            <person name="Pocsi I."/>
            <person name="Punt P.J."/>
            <person name="Ram A.F."/>
            <person name="Ren Q."/>
            <person name="Robellet X."/>
            <person name="Robson G."/>
            <person name="Seiboth B."/>
            <person name="van Solingen P."/>
            <person name="Specht T."/>
            <person name="Sun J."/>
            <person name="Taheri-Talesh N."/>
            <person name="Takeshita N."/>
            <person name="Ussery D."/>
            <person name="vanKuyk P.A."/>
            <person name="Visser H."/>
            <person name="van de Vondervoort P.J."/>
            <person name="de Vries R.P."/>
            <person name="Walton J."/>
            <person name="Xiang X."/>
            <person name="Xiong Y."/>
            <person name="Zeng A.P."/>
            <person name="Brandt B.W."/>
            <person name="Cornell M.J."/>
            <person name="van den Hondel C.A."/>
            <person name="Visser J."/>
            <person name="Oliver S.G."/>
            <person name="Turner G."/>
        </authorList>
    </citation>
    <scope>GENOME REANNOTATION</scope>
    <source>
        <strain evidence="2">FGSC A4 / ATCC 38163 / CBS 112.46 / NRRL 194 / M139</strain>
    </source>
</reference>
<name>C8VSN2_EMENI</name>
<evidence type="ECO:0000313" key="1">
    <source>
        <dbReference type="EMBL" id="CBF89279.1"/>
    </source>
</evidence>
<reference evidence="2" key="1">
    <citation type="journal article" date="2005" name="Nature">
        <title>Sequencing of Aspergillus nidulans and comparative analysis with A. fumigatus and A. oryzae.</title>
        <authorList>
            <person name="Galagan J.E."/>
            <person name="Calvo S.E."/>
            <person name="Cuomo C."/>
            <person name="Ma L.J."/>
            <person name="Wortman J.R."/>
            <person name="Batzoglou S."/>
            <person name="Lee S.I."/>
            <person name="Basturkmen M."/>
            <person name="Spevak C.C."/>
            <person name="Clutterbuck J."/>
            <person name="Kapitonov V."/>
            <person name="Jurka J."/>
            <person name="Scazzocchio C."/>
            <person name="Farman M."/>
            <person name="Butler J."/>
            <person name="Purcell S."/>
            <person name="Harris S."/>
            <person name="Braus G.H."/>
            <person name="Draht O."/>
            <person name="Busch S."/>
            <person name="D'Enfert C."/>
            <person name="Bouchier C."/>
            <person name="Goldman G.H."/>
            <person name="Bell-Pedersen D."/>
            <person name="Griffiths-Jones S."/>
            <person name="Doonan J.H."/>
            <person name="Yu J."/>
            <person name="Vienken K."/>
            <person name="Pain A."/>
            <person name="Freitag M."/>
            <person name="Selker E.U."/>
            <person name="Archer D.B."/>
            <person name="Penalva M.A."/>
            <person name="Oakley B.R."/>
            <person name="Momany M."/>
            <person name="Tanaka T."/>
            <person name="Kumagai T."/>
            <person name="Asai K."/>
            <person name="Machida M."/>
            <person name="Nierman W.C."/>
            <person name="Denning D.W."/>
            <person name="Caddick M."/>
            <person name="Hynes M."/>
            <person name="Paoletti M."/>
            <person name="Fischer R."/>
            <person name="Miller B."/>
            <person name="Dyer P."/>
            <person name="Sachs M.S."/>
            <person name="Osmani S.A."/>
            <person name="Birren B.W."/>
        </authorList>
    </citation>
    <scope>NUCLEOTIDE SEQUENCE [LARGE SCALE GENOMIC DNA]</scope>
    <source>
        <strain evidence="2">FGSC A4 / ATCC 38163 / CBS 112.46 / NRRL 194 / M139</strain>
    </source>
</reference>
<evidence type="ECO:0000313" key="2">
    <source>
        <dbReference type="Proteomes" id="UP000000560"/>
    </source>
</evidence>
<keyword evidence="2" id="KW-1185">Reference proteome</keyword>
<organism evidence="1 2">
    <name type="scientific">Emericella nidulans (strain FGSC A4 / ATCC 38163 / CBS 112.46 / NRRL 194 / M139)</name>
    <name type="common">Aspergillus nidulans</name>
    <dbReference type="NCBI Taxonomy" id="227321"/>
    <lineage>
        <taxon>Eukaryota</taxon>
        <taxon>Fungi</taxon>
        <taxon>Dikarya</taxon>
        <taxon>Ascomycota</taxon>
        <taxon>Pezizomycotina</taxon>
        <taxon>Eurotiomycetes</taxon>
        <taxon>Eurotiomycetidae</taxon>
        <taxon>Eurotiales</taxon>
        <taxon>Aspergillaceae</taxon>
        <taxon>Aspergillus</taxon>
        <taxon>Aspergillus subgen. Nidulantes</taxon>
    </lineage>
</organism>
<dbReference type="InParanoid" id="C8VSN2"/>
<accession>C8VSN2</accession>
<dbReference type="RefSeq" id="XP_050469198.1">
    <property type="nucleotide sequence ID" value="XM_050613375.1"/>
</dbReference>
<sequence>MEVKRTIGRGRGRISSKVCVADIFIYLSVSSH</sequence>
<dbReference type="AlphaFoldDB" id="C8VSN2"/>
<gene>
    <name evidence="1" type="ORF">ANIA_11272</name>
</gene>
<dbReference type="KEGG" id="ani:ANIA_11272"/>
<proteinExistence type="predicted"/>